<reference evidence="1" key="1">
    <citation type="submission" date="2020-07" db="EMBL/GenBank/DDBJ databases">
        <title>Huge and variable diversity of episymbiotic CPR bacteria and DPANN archaea in groundwater ecosystems.</title>
        <authorList>
            <person name="He C.Y."/>
            <person name="Keren R."/>
            <person name="Whittaker M."/>
            <person name="Farag I.F."/>
            <person name="Doudna J."/>
            <person name="Cate J.H.D."/>
            <person name="Banfield J.F."/>
        </authorList>
    </citation>
    <scope>NUCLEOTIDE SEQUENCE</scope>
    <source>
        <strain evidence="1">NC_groundwater_193_Ag_S-0.1um_51_7</strain>
    </source>
</reference>
<dbReference type="EMBL" id="JACOZA010000052">
    <property type="protein sequence ID" value="MBI2096912.1"/>
    <property type="molecule type" value="Genomic_DNA"/>
</dbReference>
<name>A0A931WP41_9BACT</name>
<accession>A0A931WP41</accession>
<protein>
    <submittedName>
        <fullName evidence="1">Uncharacterized protein</fullName>
    </submittedName>
</protein>
<dbReference type="Proteomes" id="UP000724148">
    <property type="component" value="Unassembled WGS sequence"/>
</dbReference>
<gene>
    <name evidence="1" type="ORF">HYT40_02030</name>
</gene>
<comment type="caution">
    <text evidence="1">The sequence shown here is derived from an EMBL/GenBank/DDBJ whole genome shotgun (WGS) entry which is preliminary data.</text>
</comment>
<sequence length="105" mass="12143">MQYGNEARLIKNLSYPQSLFDSRFQVSNRVLRSQAICFEPQKSWKILADLPAEGRLVRRSPKGEGGSPEAVNSYHPIWLRALHAFRTVIWQIPGNISPFKIVNYW</sequence>
<evidence type="ECO:0000313" key="1">
    <source>
        <dbReference type="EMBL" id="MBI2096912.1"/>
    </source>
</evidence>
<proteinExistence type="predicted"/>
<organism evidence="1 2">
    <name type="scientific">Candidatus Sungiibacteriota bacterium</name>
    <dbReference type="NCBI Taxonomy" id="2750080"/>
    <lineage>
        <taxon>Bacteria</taxon>
        <taxon>Candidatus Sungiibacteriota</taxon>
    </lineage>
</organism>
<evidence type="ECO:0000313" key="2">
    <source>
        <dbReference type="Proteomes" id="UP000724148"/>
    </source>
</evidence>
<dbReference type="AlphaFoldDB" id="A0A931WP41"/>